<keyword evidence="4 7" id="KW-0133">Cell shape</keyword>
<evidence type="ECO:0000313" key="10">
    <source>
        <dbReference type="EMBL" id="AFD07008.1"/>
    </source>
</evidence>
<feature type="active site" description="Proton donor/acceptor" evidence="7">
    <location>
        <position position="438"/>
    </location>
</feature>
<dbReference type="GO" id="GO:0009252">
    <property type="term" value="P:peptidoglycan biosynthetic process"/>
    <property type="evidence" value="ECO:0007669"/>
    <property type="project" value="UniProtKB-UniPathway"/>
</dbReference>
<dbReference type="EMBL" id="CP003349">
    <property type="protein sequence ID" value="AFD07008.1"/>
    <property type="molecule type" value="Genomic_DNA"/>
</dbReference>
<evidence type="ECO:0000256" key="4">
    <source>
        <dbReference type="ARBA" id="ARBA00022960"/>
    </source>
</evidence>
<dbReference type="PROSITE" id="PS52029">
    <property type="entry name" value="LD_TPASE"/>
    <property type="match status" value="1"/>
</dbReference>
<dbReference type="Gene3D" id="2.40.440.10">
    <property type="entry name" value="L,D-transpeptidase catalytic domain-like"/>
    <property type="match status" value="1"/>
</dbReference>
<dbReference type="InterPro" id="IPR002477">
    <property type="entry name" value="Peptidoglycan-bd-like"/>
</dbReference>
<dbReference type="GO" id="GO:0008360">
    <property type="term" value="P:regulation of cell shape"/>
    <property type="evidence" value="ECO:0007669"/>
    <property type="project" value="UniProtKB-UniRule"/>
</dbReference>
<keyword evidence="11" id="KW-1185">Reference proteome</keyword>
<keyword evidence="6 7" id="KW-0961">Cell wall biogenesis/degradation</keyword>
<dbReference type="PANTHER" id="PTHR41533:SF2">
    <property type="entry name" value="BLR7131 PROTEIN"/>
    <property type="match status" value="1"/>
</dbReference>
<keyword evidence="8" id="KW-0732">Signal</keyword>
<dbReference type="InterPro" id="IPR038063">
    <property type="entry name" value="Transpep_catalytic_dom"/>
</dbReference>
<name>H8KU28_SOLCM</name>
<evidence type="ECO:0000256" key="7">
    <source>
        <dbReference type="PROSITE-ProRule" id="PRU01373"/>
    </source>
</evidence>
<dbReference type="OrthoDB" id="9778545at2"/>
<organism evidence="10 11">
    <name type="scientific">Solitalea canadensis (strain ATCC 29591 / DSM 3403 / JCM 21819 / LMG 8368 / NBRC 15130 / NCIMB 12057 / USAM 9D)</name>
    <name type="common">Flexibacter canadensis</name>
    <dbReference type="NCBI Taxonomy" id="929556"/>
    <lineage>
        <taxon>Bacteria</taxon>
        <taxon>Pseudomonadati</taxon>
        <taxon>Bacteroidota</taxon>
        <taxon>Sphingobacteriia</taxon>
        <taxon>Sphingobacteriales</taxon>
        <taxon>Sphingobacteriaceae</taxon>
        <taxon>Solitalea</taxon>
    </lineage>
</organism>
<dbReference type="InterPro" id="IPR036366">
    <property type="entry name" value="PGBDSf"/>
</dbReference>
<evidence type="ECO:0000256" key="3">
    <source>
        <dbReference type="ARBA" id="ARBA00022679"/>
    </source>
</evidence>
<evidence type="ECO:0000256" key="6">
    <source>
        <dbReference type="ARBA" id="ARBA00023316"/>
    </source>
</evidence>
<dbReference type="Pfam" id="PF01471">
    <property type="entry name" value="PG_binding_1"/>
    <property type="match status" value="1"/>
</dbReference>
<evidence type="ECO:0000256" key="5">
    <source>
        <dbReference type="ARBA" id="ARBA00022984"/>
    </source>
</evidence>
<feature type="active site" description="Nucleophile" evidence="7">
    <location>
        <position position="457"/>
    </location>
</feature>
<sequence length="537" mass="61198">MKLFLALILSSLFFFSSCTSNEKKQKVAVSDTVNVTNWNKSIPGNYSAQTQLHFDSTAIKVFLEKNPDLKPFSDDMLKFYRNRKFAYAWFDNKGLIEQASNLNSRIQHLGDEGLSGKVPYADKLDTLMQTLHNSKADVSTELMLTGNYFAFSKIAWQGGVNDKDIKEMEWFLPRKKLDYQKYLEEIVSQPSEHLISKDPAYQQYDLLKSSLKKYRDIAATNKWDIIKADKKSYKPGDSSDVIKKIRSRLTLLGDLKADNGSALYDDVLQTAAKQYQFRHGLTEDGVIGNAFIAALNVTPQQRIQQLLVNIERSRWVPEKVTGSHLIVNIPSFKLYAFQSDTLDWSCNVVVGKAMTKTVVFNGDLKYIVFSPYWNVPPSIIKGEILPGMNKNANYLKDHRMEIAGKQGSLPIIRQLPGPSNSLGQVKFLFPNSFNIYLHDTPSKGLFKEDQRAFSHGCIRVAEPKKLATYLLRHDSTWTDAKITAAMNAGKEKTVVLKKTVPVFIAYFTAYVDHNGLLNFRKDIYNRDKRLEEMLFKK</sequence>
<dbReference type="UniPathway" id="UPA00219"/>
<dbReference type="SUPFAM" id="SSF141523">
    <property type="entry name" value="L,D-transpeptidase catalytic domain-like"/>
    <property type="match status" value="1"/>
</dbReference>
<dbReference type="Pfam" id="PF03734">
    <property type="entry name" value="YkuD"/>
    <property type="match status" value="1"/>
</dbReference>
<dbReference type="InterPro" id="IPR045380">
    <property type="entry name" value="LD_TPept_scaffold_dom"/>
</dbReference>
<dbReference type="RefSeq" id="WP_014680235.1">
    <property type="nucleotide sequence ID" value="NC_017770.1"/>
</dbReference>
<dbReference type="KEGG" id="scn:Solca_1949"/>
<keyword evidence="3" id="KW-0808">Transferase</keyword>
<dbReference type="CDD" id="cd16913">
    <property type="entry name" value="YkuD_like"/>
    <property type="match status" value="1"/>
</dbReference>
<comment type="pathway">
    <text evidence="1 7">Cell wall biogenesis; peptidoglycan biosynthesis.</text>
</comment>
<dbReference type="InterPro" id="IPR036365">
    <property type="entry name" value="PGBD-like_sf"/>
</dbReference>
<evidence type="ECO:0000256" key="2">
    <source>
        <dbReference type="ARBA" id="ARBA00005992"/>
    </source>
</evidence>
<evidence type="ECO:0000313" key="11">
    <source>
        <dbReference type="Proteomes" id="UP000007590"/>
    </source>
</evidence>
<accession>H8KU28</accession>
<dbReference type="Pfam" id="PF20142">
    <property type="entry name" value="Scaffold"/>
    <property type="match status" value="1"/>
</dbReference>
<dbReference type="GO" id="GO:0016740">
    <property type="term" value="F:transferase activity"/>
    <property type="evidence" value="ECO:0007669"/>
    <property type="project" value="UniProtKB-KW"/>
</dbReference>
<feature type="chain" id="PRO_5003613186" description="L,D-TPase catalytic domain-containing protein" evidence="8">
    <location>
        <begin position="21"/>
        <end position="537"/>
    </location>
</feature>
<evidence type="ECO:0000256" key="1">
    <source>
        <dbReference type="ARBA" id="ARBA00004752"/>
    </source>
</evidence>
<dbReference type="STRING" id="929556.Solca_1949"/>
<evidence type="ECO:0000259" key="9">
    <source>
        <dbReference type="PROSITE" id="PS52029"/>
    </source>
</evidence>
<dbReference type="Proteomes" id="UP000007590">
    <property type="component" value="Chromosome"/>
</dbReference>
<protein>
    <recommendedName>
        <fullName evidence="9">L,D-TPase catalytic domain-containing protein</fullName>
    </recommendedName>
</protein>
<reference evidence="10" key="1">
    <citation type="submission" date="2012-02" db="EMBL/GenBank/DDBJ databases">
        <title>The complete genome of Solitalea canadensis DSM 3403.</title>
        <authorList>
            <consortium name="US DOE Joint Genome Institute (JGI-PGF)"/>
            <person name="Lucas S."/>
            <person name="Copeland A."/>
            <person name="Lapidus A."/>
            <person name="Glavina del Rio T."/>
            <person name="Dalin E."/>
            <person name="Tice H."/>
            <person name="Bruce D."/>
            <person name="Goodwin L."/>
            <person name="Pitluck S."/>
            <person name="Peters L."/>
            <person name="Ovchinnikova G."/>
            <person name="Lu M."/>
            <person name="Kyrpides N."/>
            <person name="Mavromatis K."/>
            <person name="Ivanova N."/>
            <person name="Brettin T."/>
            <person name="Detter J.C."/>
            <person name="Han C."/>
            <person name="Larimer F."/>
            <person name="Land M."/>
            <person name="Hauser L."/>
            <person name="Markowitz V."/>
            <person name="Cheng J.-F."/>
            <person name="Hugenholtz P."/>
            <person name="Woyke T."/>
            <person name="Wu D."/>
            <person name="Spring S."/>
            <person name="Schroeder M."/>
            <person name="Kopitz M."/>
            <person name="Brambilla E."/>
            <person name="Klenk H.-P."/>
            <person name="Eisen J.A."/>
        </authorList>
    </citation>
    <scope>NUCLEOTIDE SEQUENCE</scope>
    <source>
        <strain evidence="10">DSM 3403</strain>
    </source>
</reference>
<feature type="domain" description="L,D-TPase catalytic" evidence="9">
    <location>
        <begin position="323"/>
        <end position="483"/>
    </location>
</feature>
<dbReference type="SUPFAM" id="SSF47090">
    <property type="entry name" value="PGBD-like"/>
    <property type="match status" value="1"/>
</dbReference>
<dbReference type="HOGENOM" id="CLU_020360_3_2_10"/>
<gene>
    <name evidence="10" type="ordered locus">Solca_1949</name>
</gene>
<feature type="signal peptide" evidence="8">
    <location>
        <begin position="1"/>
        <end position="20"/>
    </location>
</feature>
<dbReference type="GO" id="GO:0004180">
    <property type="term" value="F:carboxypeptidase activity"/>
    <property type="evidence" value="ECO:0007669"/>
    <property type="project" value="UniProtKB-ARBA"/>
</dbReference>
<dbReference type="PANTHER" id="PTHR41533">
    <property type="entry name" value="L,D-TRANSPEPTIDASE HI_1667-RELATED"/>
    <property type="match status" value="1"/>
</dbReference>
<keyword evidence="5 7" id="KW-0573">Peptidoglycan synthesis</keyword>
<dbReference type="AlphaFoldDB" id="H8KU28"/>
<comment type="similarity">
    <text evidence="2">Belongs to the YkuD family.</text>
</comment>
<dbReference type="GO" id="GO:0071555">
    <property type="term" value="P:cell wall organization"/>
    <property type="evidence" value="ECO:0007669"/>
    <property type="project" value="UniProtKB-UniRule"/>
</dbReference>
<dbReference type="InterPro" id="IPR052905">
    <property type="entry name" value="LD-transpeptidase_YkuD-like"/>
</dbReference>
<dbReference type="InterPro" id="IPR005490">
    <property type="entry name" value="LD_TPept_cat_dom"/>
</dbReference>
<dbReference type="Gene3D" id="1.10.101.10">
    <property type="entry name" value="PGBD-like superfamily/PGBD"/>
    <property type="match status" value="1"/>
</dbReference>
<proteinExistence type="inferred from homology"/>
<dbReference type="PROSITE" id="PS51257">
    <property type="entry name" value="PROKAR_LIPOPROTEIN"/>
    <property type="match status" value="1"/>
</dbReference>
<dbReference type="eggNOG" id="COG2989">
    <property type="taxonomic scope" value="Bacteria"/>
</dbReference>
<evidence type="ECO:0000256" key="8">
    <source>
        <dbReference type="SAM" id="SignalP"/>
    </source>
</evidence>